<organism evidence="2 3">
    <name type="scientific">Rhodopirellula bahusiensis</name>
    <dbReference type="NCBI Taxonomy" id="2014065"/>
    <lineage>
        <taxon>Bacteria</taxon>
        <taxon>Pseudomonadati</taxon>
        <taxon>Planctomycetota</taxon>
        <taxon>Planctomycetia</taxon>
        <taxon>Pirellulales</taxon>
        <taxon>Pirellulaceae</taxon>
        <taxon>Rhodopirellula</taxon>
    </lineage>
</organism>
<name>A0A2G1W8K3_9BACT</name>
<reference evidence="2 3" key="1">
    <citation type="submission" date="2017-06" db="EMBL/GenBank/DDBJ databases">
        <title>Description of Rhodopirellula bahusiensis sp. nov.</title>
        <authorList>
            <person name="Kizina J."/>
            <person name="Harder J."/>
        </authorList>
    </citation>
    <scope>NUCLEOTIDE SEQUENCE [LARGE SCALE GENOMIC DNA]</scope>
    <source>
        <strain evidence="2 3">SWK21</strain>
    </source>
</reference>
<dbReference type="Proteomes" id="UP000225740">
    <property type="component" value="Unassembled WGS sequence"/>
</dbReference>
<evidence type="ECO:0000256" key="1">
    <source>
        <dbReference type="SAM" id="MobiDB-lite"/>
    </source>
</evidence>
<feature type="region of interest" description="Disordered" evidence="1">
    <location>
        <begin position="1"/>
        <end position="27"/>
    </location>
</feature>
<protein>
    <submittedName>
        <fullName evidence="2">Uncharacterized protein</fullName>
    </submittedName>
</protein>
<gene>
    <name evidence="2" type="ORF">CEE69_10190</name>
</gene>
<dbReference type="AlphaFoldDB" id="A0A2G1W8K3"/>
<comment type="caution">
    <text evidence="2">The sequence shown here is derived from an EMBL/GenBank/DDBJ whole genome shotgun (WGS) entry which is preliminary data.</text>
</comment>
<sequence>MRGVWSGNPDRAITVSAPERGGFGQVGRRFRPTTTAWFCDDLRTMARFAKRNRLRTNPRIESTGTTQR</sequence>
<dbReference type="EMBL" id="NIZW01000007">
    <property type="protein sequence ID" value="PHQ35374.1"/>
    <property type="molecule type" value="Genomic_DNA"/>
</dbReference>
<evidence type="ECO:0000313" key="2">
    <source>
        <dbReference type="EMBL" id="PHQ35374.1"/>
    </source>
</evidence>
<keyword evidence="3" id="KW-1185">Reference proteome</keyword>
<evidence type="ECO:0000313" key="3">
    <source>
        <dbReference type="Proteomes" id="UP000225740"/>
    </source>
</evidence>
<proteinExistence type="predicted"/>
<accession>A0A2G1W8K3</accession>